<sequence length="55" mass="5923">MARKARFLAIAGFDGNAILKISLPAEAAYVPAVPLIYTAVQRYCFTNCVMASWAG</sequence>
<gene>
    <name evidence="1" type="ORF">HORIV_20050</name>
</gene>
<accession>A0ABM7GGR1</accession>
<reference evidence="2" key="1">
    <citation type="journal article" date="2019" name="Microbiol. Resour. Announc.">
        <title>Complete Genome Sequence of Halomonas olivaria, a Moderately Halophilic Bacterium Isolated from Olive Processing Effluents, Obtained by Nanopore Sequencing.</title>
        <authorList>
            <person name="Nagata S."/>
            <person name="Ii K.M."/>
            <person name="Tsukimi T."/>
            <person name="Miura M.C."/>
            <person name="Galipon J."/>
            <person name="Arakawa K."/>
        </authorList>
    </citation>
    <scope>NUCLEOTIDE SEQUENCE [LARGE SCALE GENOMIC DNA]</scope>
    <source>
        <strain evidence="2">TYRC17</strain>
    </source>
</reference>
<evidence type="ECO:0000313" key="2">
    <source>
        <dbReference type="Proteomes" id="UP000289555"/>
    </source>
</evidence>
<name>A0ABM7GGR1_9GAMM</name>
<organism evidence="1 2">
    <name type="scientific">Vreelandella olivaria</name>
    <dbReference type="NCBI Taxonomy" id="390919"/>
    <lineage>
        <taxon>Bacteria</taxon>
        <taxon>Pseudomonadati</taxon>
        <taxon>Pseudomonadota</taxon>
        <taxon>Gammaproteobacteria</taxon>
        <taxon>Oceanospirillales</taxon>
        <taxon>Halomonadaceae</taxon>
        <taxon>Vreelandella</taxon>
    </lineage>
</organism>
<dbReference type="EMBL" id="AP019416">
    <property type="protein sequence ID" value="BBI49584.1"/>
    <property type="molecule type" value="Genomic_DNA"/>
</dbReference>
<dbReference type="Proteomes" id="UP000289555">
    <property type="component" value="Chromosome"/>
</dbReference>
<protein>
    <submittedName>
        <fullName evidence="1">Uncharacterized protein</fullName>
    </submittedName>
</protein>
<proteinExistence type="predicted"/>
<evidence type="ECO:0000313" key="1">
    <source>
        <dbReference type="EMBL" id="BBI49584.1"/>
    </source>
</evidence>
<keyword evidence="2" id="KW-1185">Reference proteome</keyword>